<protein>
    <submittedName>
        <fullName evidence="1">Uncharacterized protein</fullName>
    </submittedName>
</protein>
<organism evidence="1 2">
    <name type="scientific">Camellia sinensis</name>
    <name type="common">Tea plant</name>
    <name type="synonym">Thea sinensis</name>
    <dbReference type="NCBI Taxonomy" id="4442"/>
    <lineage>
        <taxon>Eukaryota</taxon>
        <taxon>Viridiplantae</taxon>
        <taxon>Streptophyta</taxon>
        <taxon>Embryophyta</taxon>
        <taxon>Tracheophyta</taxon>
        <taxon>Spermatophyta</taxon>
        <taxon>Magnoliopsida</taxon>
        <taxon>eudicotyledons</taxon>
        <taxon>Gunneridae</taxon>
        <taxon>Pentapetalae</taxon>
        <taxon>asterids</taxon>
        <taxon>Ericales</taxon>
        <taxon>Theaceae</taxon>
        <taxon>Camellia</taxon>
    </lineage>
</organism>
<dbReference type="EMBL" id="JACBKZ010000011">
    <property type="protein sequence ID" value="KAF5938913.1"/>
    <property type="molecule type" value="Genomic_DNA"/>
</dbReference>
<reference evidence="2" key="1">
    <citation type="journal article" date="2020" name="Nat. Commun.">
        <title>Genome assembly of wild tea tree DASZ reveals pedigree and selection history of tea varieties.</title>
        <authorList>
            <person name="Zhang W."/>
            <person name="Zhang Y."/>
            <person name="Qiu H."/>
            <person name="Guo Y."/>
            <person name="Wan H."/>
            <person name="Zhang X."/>
            <person name="Scossa F."/>
            <person name="Alseekh S."/>
            <person name="Zhang Q."/>
            <person name="Wang P."/>
            <person name="Xu L."/>
            <person name="Schmidt M.H."/>
            <person name="Jia X."/>
            <person name="Li D."/>
            <person name="Zhu A."/>
            <person name="Guo F."/>
            <person name="Chen W."/>
            <person name="Ni D."/>
            <person name="Usadel B."/>
            <person name="Fernie A.R."/>
            <person name="Wen W."/>
        </authorList>
    </citation>
    <scope>NUCLEOTIDE SEQUENCE [LARGE SCALE GENOMIC DNA]</scope>
    <source>
        <strain evidence="2">cv. G240</strain>
    </source>
</reference>
<dbReference type="Proteomes" id="UP000593564">
    <property type="component" value="Unassembled WGS sequence"/>
</dbReference>
<dbReference type="AlphaFoldDB" id="A0A7J7GDT0"/>
<evidence type="ECO:0000313" key="1">
    <source>
        <dbReference type="EMBL" id="KAF5938913.1"/>
    </source>
</evidence>
<accession>A0A7J7GDT0</accession>
<keyword evidence="2" id="KW-1185">Reference proteome</keyword>
<comment type="caution">
    <text evidence="1">The sequence shown here is derived from an EMBL/GenBank/DDBJ whole genome shotgun (WGS) entry which is preliminary data.</text>
</comment>
<proteinExistence type="predicted"/>
<reference evidence="1 2" key="2">
    <citation type="submission" date="2020-07" db="EMBL/GenBank/DDBJ databases">
        <title>Genome assembly of wild tea tree DASZ reveals pedigree and selection history of tea varieties.</title>
        <authorList>
            <person name="Zhang W."/>
        </authorList>
    </citation>
    <scope>NUCLEOTIDE SEQUENCE [LARGE SCALE GENOMIC DNA]</scope>
    <source>
        <strain evidence="2">cv. G240</strain>
        <tissue evidence="1">Leaf</tissue>
    </source>
</reference>
<sequence length="62" mass="6897">MTTTNIATTFKIQTLNQSPNNILAITPTNHKTNTLHFSTNIKNTPPLPVNNIPTLFPNHKCI</sequence>
<evidence type="ECO:0000313" key="2">
    <source>
        <dbReference type="Proteomes" id="UP000593564"/>
    </source>
</evidence>
<name>A0A7J7GDT0_CAMSI</name>
<gene>
    <name evidence="1" type="ORF">HYC85_023172</name>
</gene>